<dbReference type="AlphaFoldDB" id="A0A7U2I569"/>
<reference evidence="2" key="1">
    <citation type="journal article" date="2021" name="BMC Genomics">
        <title>Chromosome-level genome assembly and manually-curated proteome of model necrotroph Parastagonospora nodorum Sn15 reveals a genome-wide trove of candidate effector homologs, and redundancy of virulence-related functions within an accessory chromosome.</title>
        <authorList>
            <person name="Bertazzoni S."/>
            <person name="Jones D.A.B."/>
            <person name="Phan H.T."/>
            <person name="Tan K.-C."/>
            <person name="Hane J.K."/>
        </authorList>
    </citation>
    <scope>NUCLEOTIDE SEQUENCE [LARGE SCALE GENOMIC DNA]</scope>
    <source>
        <strain evidence="2">SN15 / ATCC MYA-4574 / FGSC 10173)</strain>
    </source>
</reference>
<accession>A0A7U2I569</accession>
<gene>
    <name evidence="1" type="ORF">JI435_414010</name>
</gene>
<evidence type="ECO:0000313" key="2">
    <source>
        <dbReference type="Proteomes" id="UP000663193"/>
    </source>
</evidence>
<sequence length="56" mass="6357">MAMSSTSLHDPYLRIIPITSGFQASPSFLAKHSTWLLLRTLILNTTRARRRTGENK</sequence>
<dbReference type="EMBL" id="CP069032">
    <property type="protein sequence ID" value="QRC99792.1"/>
    <property type="molecule type" value="Genomic_DNA"/>
</dbReference>
<protein>
    <submittedName>
        <fullName evidence="1">Uncharacterized protein</fullName>
    </submittedName>
</protein>
<dbReference type="Proteomes" id="UP000663193">
    <property type="component" value="Chromosome 10"/>
</dbReference>
<organism evidence="1 2">
    <name type="scientific">Phaeosphaeria nodorum (strain SN15 / ATCC MYA-4574 / FGSC 10173)</name>
    <name type="common">Glume blotch fungus</name>
    <name type="synonym">Parastagonospora nodorum</name>
    <dbReference type="NCBI Taxonomy" id="321614"/>
    <lineage>
        <taxon>Eukaryota</taxon>
        <taxon>Fungi</taxon>
        <taxon>Dikarya</taxon>
        <taxon>Ascomycota</taxon>
        <taxon>Pezizomycotina</taxon>
        <taxon>Dothideomycetes</taxon>
        <taxon>Pleosporomycetidae</taxon>
        <taxon>Pleosporales</taxon>
        <taxon>Pleosporineae</taxon>
        <taxon>Phaeosphaeriaceae</taxon>
        <taxon>Parastagonospora</taxon>
    </lineage>
</organism>
<evidence type="ECO:0000313" key="1">
    <source>
        <dbReference type="EMBL" id="QRC99792.1"/>
    </source>
</evidence>
<proteinExistence type="predicted"/>
<dbReference type="VEuPathDB" id="FungiDB:JI435_414010"/>
<keyword evidence="2" id="KW-1185">Reference proteome</keyword>
<name>A0A7U2I569_PHANO</name>